<protein>
    <submittedName>
        <fullName evidence="2">Uncharacterized protein</fullName>
    </submittedName>
</protein>
<evidence type="ECO:0000256" key="1">
    <source>
        <dbReference type="SAM" id="MobiDB-lite"/>
    </source>
</evidence>
<gene>
    <name evidence="2" type="ORF">TREES_T100020210</name>
</gene>
<keyword evidence="3" id="KW-1185">Reference proteome</keyword>
<accession>L9LCB2</accession>
<dbReference type="EMBL" id="KB320423">
    <property type="protein sequence ID" value="ELW72339.1"/>
    <property type="molecule type" value="Genomic_DNA"/>
</dbReference>
<organism evidence="2 3">
    <name type="scientific">Tupaia chinensis</name>
    <name type="common">Chinese tree shrew</name>
    <name type="synonym">Tupaia belangeri chinensis</name>
    <dbReference type="NCBI Taxonomy" id="246437"/>
    <lineage>
        <taxon>Eukaryota</taxon>
        <taxon>Metazoa</taxon>
        <taxon>Chordata</taxon>
        <taxon>Craniata</taxon>
        <taxon>Vertebrata</taxon>
        <taxon>Euteleostomi</taxon>
        <taxon>Mammalia</taxon>
        <taxon>Eutheria</taxon>
        <taxon>Euarchontoglires</taxon>
        <taxon>Scandentia</taxon>
        <taxon>Tupaiidae</taxon>
        <taxon>Tupaia</taxon>
    </lineage>
</organism>
<dbReference type="InParanoid" id="L9LCB2"/>
<sequence>MVRAVSRETVPPRRSMAWAHCTCRPGPSVAFPLHEPLQRGCGPLLSDTSMLQVLLPRWQHLFSECCCQRDTVTKGFTISPLRRHLIRGGTRALQAFPVSQALDSHALRARTRVAHATLNMQCVCTVSFSRLRSSESFIQPQTGSRQRFHRLRRDTPFGPPKT</sequence>
<evidence type="ECO:0000313" key="2">
    <source>
        <dbReference type="EMBL" id="ELW72339.1"/>
    </source>
</evidence>
<proteinExistence type="predicted"/>
<dbReference type="AlphaFoldDB" id="L9LCB2"/>
<dbReference type="Proteomes" id="UP000011518">
    <property type="component" value="Unassembled WGS sequence"/>
</dbReference>
<feature type="region of interest" description="Disordered" evidence="1">
    <location>
        <begin position="139"/>
        <end position="162"/>
    </location>
</feature>
<name>L9LCB2_TUPCH</name>
<reference evidence="3" key="1">
    <citation type="submission" date="2012-07" db="EMBL/GenBank/DDBJ databases">
        <title>Genome of the Chinese tree shrew, a rising model animal genetically related to primates.</title>
        <authorList>
            <person name="Zhang G."/>
            <person name="Fan Y."/>
            <person name="Yao Y."/>
            <person name="Huang Z."/>
        </authorList>
    </citation>
    <scope>NUCLEOTIDE SEQUENCE [LARGE SCALE GENOMIC DNA]</scope>
</reference>
<evidence type="ECO:0000313" key="3">
    <source>
        <dbReference type="Proteomes" id="UP000011518"/>
    </source>
</evidence>
<reference evidence="3" key="2">
    <citation type="journal article" date="2013" name="Nat. Commun.">
        <title>Genome of the Chinese tree shrew.</title>
        <authorList>
            <person name="Fan Y."/>
            <person name="Huang Z.Y."/>
            <person name="Cao C.C."/>
            <person name="Chen C.S."/>
            <person name="Chen Y.X."/>
            <person name="Fan D.D."/>
            <person name="He J."/>
            <person name="Hou H.L."/>
            <person name="Hu L."/>
            <person name="Hu X.T."/>
            <person name="Jiang X.T."/>
            <person name="Lai R."/>
            <person name="Lang Y.S."/>
            <person name="Liang B."/>
            <person name="Liao S.G."/>
            <person name="Mu D."/>
            <person name="Ma Y.Y."/>
            <person name="Niu Y.Y."/>
            <person name="Sun X.Q."/>
            <person name="Xia J.Q."/>
            <person name="Xiao J."/>
            <person name="Xiong Z.Q."/>
            <person name="Xu L."/>
            <person name="Yang L."/>
            <person name="Zhang Y."/>
            <person name="Zhao W."/>
            <person name="Zhao X.D."/>
            <person name="Zheng Y.T."/>
            <person name="Zhou J.M."/>
            <person name="Zhu Y.B."/>
            <person name="Zhang G.J."/>
            <person name="Wang J."/>
            <person name="Yao Y.G."/>
        </authorList>
    </citation>
    <scope>NUCLEOTIDE SEQUENCE [LARGE SCALE GENOMIC DNA]</scope>
</reference>